<organism evidence="2 3">
    <name type="scientific">candidate division WOR-1 bacterium RIFOXYC2_FULL_41_25</name>
    <dbReference type="NCBI Taxonomy" id="1802586"/>
    <lineage>
        <taxon>Bacteria</taxon>
        <taxon>Bacillati</taxon>
        <taxon>Saganbacteria</taxon>
    </lineage>
</organism>
<evidence type="ECO:0000256" key="1">
    <source>
        <dbReference type="SAM" id="MobiDB-lite"/>
    </source>
</evidence>
<feature type="region of interest" description="Disordered" evidence="1">
    <location>
        <begin position="172"/>
        <end position="193"/>
    </location>
</feature>
<accession>A0A1F4TQ02</accession>
<protein>
    <submittedName>
        <fullName evidence="2">Uncharacterized protein</fullName>
    </submittedName>
</protein>
<evidence type="ECO:0000313" key="2">
    <source>
        <dbReference type="EMBL" id="OGC34746.1"/>
    </source>
</evidence>
<sequence>MGDLCINTGDVKPGFKKAVKALDKNKDGKTCQSENPGISGEDFQDFVSLVGKEPVIRALPALPENPYELKEPVFRAIPANSEDLEEPVIRALPALPENPDEQEPVFRAIPANPEALEEPVIRALPADPDDLKAYPEQTASLPDIKLPIKWQPVKREAEPVIRVLPPDLDDLNVGPENNRLKEMPQPTSEIKGNKSLEEIVRRSLPWRINLVK</sequence>
<comment type="caution">
    <text evidence="2">The sequence shown here is derived from an EMBL/GenBank/DDBJ whole genome shotgun (WGS) entry which is preliminary data.</text>
</comment>
<dbReference type="EMBL" id="MEUI01000013">
    <property type="protein sequence ID" value="OGC34746.1"/>
    <property type="molecule type" value="Genomic_DNA"/>
</dbReference>
<reference evidence="2 3" key="1">
    <citation type="journal article" date="2016" name="Nat. Commun.">
        <title>Thousands of microbial genomes shed light on interconnected biogeochemical processes in an aquifer system.</title>
        <authorList>
            <person name="Anantharaman K."/>
            <person name="Brown C.T."/>
            <person name="Hug L.A."/>
            <person name="Sharon I."/>
            <person name="Castelle C.J."/>
            <person name="Probst A.J."/>
            <person name="Thomas B.C."/>
            <person name="Singh A."/>
            <person name="Wilkins M.J."/>
            <person name="Karaoz U."/>
            <person name="Brodie E.L."/>
            <person name="Williams K.H."/>
            <person name="Hubbard S.S."/>
            <person name="Banfield J.F."/>
        </authorList>
    </citation>
    <scope>NUCLEOTIDE SEQUENCE [LARGE SCALE GENOMIC DNA]</scope>
</reference>
<proteinExistence type="predicted"/>
<gene>
    <name evidence="2" type="ORF">A2462_03405</name>
</gene>
<name>A0A1F4TQ02_UNCSA</name>
<dbReference type="AlphaFoldDB" id="A0A1F4TQ02"/>
<evidence type="ECO:0000313" key="3">
    <source>
        <dbReference type="Proteomes" id="UP000177309"/>
    </source>
</evidence>
<dbReference type="Proteomes" id="UP000177309">
    <property type="component" value="Unassembled WGS sequence"/>
</dbReference>